<reference evidence="2" key="1">
    <citation type="submission" date="2016-10" db="EMBL/GenBank/DDBJ databases">
        <authorList>
            <person name="Varghese N."/>
            <person name="Submissions S."/>
        </authorList>
    </citation>
    <scope>NUCLEOTIDE SEQUENCE [LARGE SCALE GENOMIC DNA]</scope>
    <source>
        <strain evidence="2">LMG 26416</strain>
    </source>
</reference>
<evidence type="ECO:0000313" key="2">
    <source>
        <dbReference type="Proteomes" id="UP000199120"/>
    </source>
</evidence>
<dbReference type="Proteomes" id="UP000199120">
    <property type="component" value="Unassembled WGS sequence"/>
</dbReference>
<keyword evidence="2" id="KW-1185">Reference proteome</keyword>
<gene>
    <name evidence="1" type="ORF">SAMN05192542_114126</name>
</gene>
<protein>
    <recommendedName>
        <fullName evidence="3">Preprotein translocase subunit SecA</fullName>
    </recommendedName>
</protein>
<name>A0A1H7TBF9_9BURK</name>
<sequence>MTMLSPHELATLMLVRHAPDQIDMTRIELDTLLGCRLISFEPLSGGPSGELRRPALTPAGVSVLEAAARLARRRPPREQAASGEDRFA</sequence>
<accession>A0A1H7TBF9</accession>
<dbReference type="EMBL" id="FOAJ01000014">
    <property type="protein sequence ID" value="SEL82018.1"/>
    <property type="molecule type" value="Genomic_DNA"/>
</dbReference>
<organism evidence="1 2">
    <name type="scientific">Paraburkholderia caballeronis</name>
    <dbReference type="NCBI Taxonomy" id="416943"/>
    <lineage>
        <taxon>Bacteria</taxon>
        <taxon>Pseudomonadati</taxon>
        <taxon>Pseudomonadota</taxon>
        <taxon>Betaproteobacteria</taxon>
        <taxon>Burkholderiales</taxon>
        <taxon>Burkholderiaceae</taxon>
        <taxon>Paraburkholderia</taxon>
    </lineage>
</organism>
<proteinExistence type="predicted"/>
<dbReference type="STRING" id="416943.SAMN05445871_2655"/>
<dbReference type="AlphaFoldDB" id="A0A1H7TBF9"/>
<evidence type="ECO:0000313" key="1">
    <source>
        <dbReference type="EMBL" id="SEL82018.1"/>
    </source>
</evidence>
<evidence type="ECO:0008006" key="3">
    <source>
        <dbReference type="Google" id="ProtNLM"/>
    </source>
</evidence>